<dbReference type="InterPro" id="IPR022742">
    <property type="entry name" value="Hydrolase_4"/>
</dbReference>
<dbReference type="FunFam" id="3.40.50.1820:FF:000255">
    <property type="entry name" value="Alpha/beta hydrolase, putative"/>
    <property type="match status" value="1"/>
</dbReference>
<organism evidence="3">
    <name type="scientific">Chaetomium thermophilum (strain DSM 1495 / CBS 144.50 / IMI 039719)</name>
    <name type="common">Thermochaetoides thermophila</name>
    <dbReference type="NCBI Taxonomy" id="759272"/>
    <lineage>
        <taxon>Eukaryota</taxon>
        <taxon>Fungi</taxon>
        <taxon>Dikarya</taxon>
        <taxon>Ascomycota</taxon>
        <taxon>Pezizomycotina</taxon>
        <taxon>Sordariomycetes</taxon>
        <taxon>Sordariomycetidae</taxon>
        <taxon>Sordariales</taxon>
        <taxon>Chaetomiaceae</taxon>
        <taxon>Thermochaetoides</taxon>
    </lineage>
</organism>
<dbReference type="OrthoDB" id="10249433at2759"/>
<dbReference type="RefSeq" id="XP_006693291.1">
    <property type="nucleotide sequence ID" value="XM_006693228.1"/>
</dbReference>
<accession>G0S7J3</accession>
<dbReference type="AlphaFoldDB" id="G0S7J3"/>
<dbReference type="OMA" id="SYEGWSH"/>
<name>G0S7J3_CHATD</name>
<dbReference type="eggNOG" id="KOG1455">
    <property type="taxonomic scope" value="Eukaryota"/>
</dbReference>
<proteinExistence type="predicted"/>
<feature type="domain" description="Serine aminopeptidase S33" evidence="1">
    <location>
        <begin position="28"/>
        <end position="279"/>
    </location>
</feature>
<dbReference type="GO" id="GO:0016787">
    <property type="term" value="F:hydrolase activity"/>
    <property type="evidence" value="ECO:0007669"/>
    <property type="project" value="UniProtKB-KW"/>
</dbReference>
<dbReference type="InterPro" id="IPR029058">
    <property type="entry name" value="AB_hydrolase_fold"/>
</dbReference>
<dbReference type="STRING" id="759272.G0S7J3"/>
<dbReference type="Proteomes" id="UP000008066">
    <property type="component" value="Unassembled WGS sequence"/>
</dbReference>
<evidence type="ECO:0000259" key="1">
    <source>
        <dbReference type="Pfam" id="PF12146"/>
    </source>
</evidence>
<dbReference type="EMBL" id="GL988041">
    <property type="protein sequence ID" value="EGS20995.1"/>
    <property type="molecule type" value="Genomic_DNA"/>
</dbReference>
<reference evidence="2 3" key="1">
    <citation type="journal article" date="2011" name="Cell">
        <title>Insight into structure and assembly of the nuclear pore complex by utilizing the genome of a eukaryotic thermophile.</title>
        <authorList>
            <person name="Amlacher S."/>
            <person name="Sarges P."/>
            <person name="Flemming D."/>
            <person name="van Noort V."/>
            <person name="Kunze R."/>
            <person name="Devos D.P."/>
            <person name="Arumugam M."/>
            <person name="Bork P."/>
            <person name="Hurt E."/>
        </authorList>
    </citation>
    <scope>NUCLEOTIDE SEQUENCE [LARGE SCALE GENOMIC DNA]</scope>
    <source>
        <strain evidence="3">DSM 1495 / CBS 144.50 / IMI 039719</strain>
    </source>
</reference>
<dbReference type="Gene3D" id="3.40.50.1820">
    <property type="entry name" value="alpha/beta hydrolase"/>
    <property type="match status" value="1"/>
</dbReference>
<dbReference type="PANTHER" id="PTHR11614">
    <property type="entry name" value="PHOSPHOLIPASE-RELATED"/>
    <property type="match status" value="1"/>
</dbReference>
<sequence length="317" mass="35209">MVVEKEGTFTVDNVALYSKSWLPDTTTPTKAKLLFIHGFSDHINRYNRFFAALASRGISVHGIDQRGWGRSVSHPRDRGNTGPTERVLADMAAFISSHLDDNPDKLPVFVMGHSMGGGQVLTFASHPKYQESVVRRVRGWLLESPFIGFSPEEKPSALKVMAGRLAGKLLPKQQMRHAILPENLSRDPEVVQSIKDDELMHNTGTLEGLAGLLDRTDALATGKVRPNGGAVKSLWLGHGTQDKTTWFEASKKYFEECCGEIPDKEFKAYEGWYHQLHADGEVSEEFYKDVGDWILKRCEEPAQEGAADNGGKVDAKL</sequence>
<protein>
    <submittedName>
        <fullName evidence="2">Serine hydrolase-like protein</fullName>
    </submittedName>
</protein>
<dbReference type="Pfam" id="PF12146">
    <property type="entry name" value="Hydrolase_4"/>
    <property type="match status" value="1"/>
</dbReference>
<dbReference type="SUPFAM" id="SSF53474">
    <property type="entry name" value="alpha/beta-Hydrolases"/>
    <property type="match status" value="1"/>
</dbReference>
<evidence type="ECO:0000313" key="2">
    <source>
        <dbReference type="EMBL" id="EGS20995.1"/>
    </source>
</evidence>
<evidence type="ECO:0000313" key="3">
    <source>
        <dbReference type="Proteomes" id="UP000008066"/>
    </source>
</evidence>
<dbReference type="KEGG" id="cthr:CTHT_0028350"/>
<dbReference type="InterPro" id="IPR051044">
    <property type="entry name" value="MAG_DAG_Lipase"/>
</dbReference>
<dbReference type="HOGENOM" id="CLU_026209_5_1_1"/>
<keyword evidence="3" id="KW-1185">Reference proteome</keyword>
<dbReference type="GeneID" id="18256873"/>
<gene>
    <name evidence="2" type="ORF">CTHT_0028350</name>
</gene>
<keyword evidence="2" id="KW-0378">Hydrolase</keyword>